<comment type="subcellular location">
    <subcellularLocation>
        <location evidence="1 6">Cell membrane</location>
        <topology evidence="1 6">Multi-pass membrane protein</topology>
    </subcellularLocation>
</comment>
<sequence length="190" mass="21871">MQLSWEDIEIFLNKYEALGPLPGILAAMVEAFVPVLPLFAIIIANVNAYNFWEGMLLSWIGVFCGSISVFWLVRRFGDRFRAFIDRKWPRSRKLTEWLEHKGFMPIFLLACFPFTPSFFVNLIAGISKMPMRVFVVATALGKAVMILLVSFVGYDLSALFKEPWRLILVALLILFLIVIGRKIESRYIKE</sequence>
<evidence type="ECO:0000256" key="1">
    <source>
        <dbReference type="ARBA" id="ARBA00004651"/>
    </source>
</evidence>
<feature type="transmembrane region" description="Helical" evidence="6">
    <location>
        <begin position="103"/>
        <end position="126"/>
    </location>
</feature>
<evidence type="ECO:0000256" key="2">
    <source>
        <dbReference type="ARBA" id="ARBA00022475"/>
    </source>
</evidence>
<dbReference type="Pfam" id="PF09335">
    <property type="entry name" value="VTT_dom"/>
    <property type="match status" value="1"/>
</dbReference>
<evidence type="ECO:0000256" key="4">
    <source>
        <dbReference type="ARBA" id="ARBA00022989"/>
    </source>
</evidence>
<feature type="domain" description="VTT" evidence="7">
    <location>
        <begin position="37"/>
        <end position="154"/>
    </location>
</feature>
<evidence type="ECO:0000256" key="5">
    <source>
        <dbReference type="ARBA" id="ARBA00023136"/>
    </source>
</evidence>
<feature type="transmembrane region" description="Helical" evidence="6">
    <location>
        <begin position="133"/>
        <end position="152"/>
    </location>
</feature>
<dbReference type="EMBL" id="CP034235">
    <property type="protein sequence ID" value="QGQ99609.1"/>
    <property type="molecule type" value="Genomic_DNA"/>
</dbReference>
<dbReference type="Proteomes" id="UP000426246">
    <property type="component" value="Chromosome"/>
</dbReference>
<proteinExistence type="inferred from homology"/>
<dbReference type="KEGG" id="ppsc:EHS13_34475"/>
<reference evidence="9" key="1">
    <citation type="submission" date="2018-11" db="EMBL/GenBank/DDBJ databases">
        <title>Complete genome sequence of Paenibacillus sp. ML311-T8.</title>
        <authorList>
            <person name="Nam Y.-D."/>
            <person name="Kang J."/>
            <person name="Chung W.-H."/>
            <person name="Park Y.S."/>
        </authorList>
    </citation>
    <scope>NUCLEOTIDE SEQUENCE [LARGE SCALE GENOMIC DNA]</scope>
    <source>
        <strain evidence="9">ML311-T8</strain>
    </source>
</reference>
<evidence type="ECO:0000313" key="8">
    <source>
        <dbReference type="EMBL" id="QGQ99609.1"/>
    </source>
</evidence>
<keyword evidence="4 6" id="KW-1133">Transmembrane helix</keyword>
<evidence type="ECO:0000256" key="6">
    <source>
        <dbReference type="RuleBase" id="RU366058"/>
    </source>
</evidence>
<accession>A0A6B8RV10</accession>
<dbReference type="PANTHER" id="PTHR12677">
    <property type="entry name" value="GOLGI APPARATUS MEMBRANE PROTEIN TVP38-RELATED"/>
    <property type="match status" value="1"/>
</dbReference>
<feature type="transmembrane region" description="Helical" evidence="6">
    <location>
        <begin position="56"/>
        <end position="73"/>
    </location>
</feature>
<dbReference type="PANTHER" id="PTHR12677:SF55">
    <property type="entry name" value="UNDECAPRENYL PHOSPHATE TRANSPORTER SAOUHSC_00901-RELATED"/>
    <property type="match status" value="1"/>
</dbReference>
<keyword evidence="3 6" id="KW-0812">Transmembrane</keyword>
<evidence type="ECO:0000259" key="7">
    <source>
        <dbReference type="Pfam" id="PF09335"/>
    </source>
</evidence>
<dbReference type="InterPro" id="IPR032816">
    <property type="entry name" value="VTT_dom"/>
</dbReference>
<dbReference type="RefSeq" id="WP_155704774.1">
    <property type="nucleotide sequence ID" value="NZ_CP034235.1"/>
</dbReference>
<keyword evidence="9" id="KW-1185">Reference proteome</keyword>
<dbReference type="GO" id="GO:0005886">
    <property type="term" value="C:plasma membrane"/>
    <property type="evidence" value="ECO:0007669"/>
    <property type="project" value="UniProtKB-SubCell"/>
</dbReference>
<name>A0A6B8RV10_9BACL</name>
<gene>
    <name evidence="8" type="ORF">EHS13_34475</name>
</gene>
<keyword evidence="2 6" id="KW-1003">Cell membrane</keyword>
<evidence type="ECO:0000313" key="9">
    <source>
        <dbReference type="Proteomes" id="UP000426246"/>
    </source>
</evidence>
<dbReference type="OrthoDB" id="1651121at2"/>
<comment type="similarity">
    <text evidence="6">Belongs to the TVP38/TMEM64 family.</text>
</comment>
<dbReference type="InterPro" id="IPR015414">
    <property type="entry name" value="TMEM64"/>
</dbReference>
<organism evidence="8 9">
    <name type="scientific">Paenibacillus psychroresistens</name>
    <dbReference type="NCBI Taxonomy" id="1778678"/>
    <lineage>
        <taxon>Bacteria</taxon>
        <taxon>Bacillati</taxon>
        <taxon>Bacillota</taxon>
        <taxon>Bacilli</taxon>
        <taxon>Bacillales</taxon>
        <taxon>Paenibacillaceae</taxon>
        <taxon>Paenibacillus</taxon>
    </lineage>
</organism>
<dbReference type="AlphaFoldDB" id="A0A6B8RV10"/>
<feature type="transmembrane region" description="Helical" evidence="6">
    <location>
        <begin position="164"/>
        <end position="180"/>
    </location>
</feature>
<evidence type="ECO:0000256" key="3">
    <source>
        <dbReference type="ARBA" id="ARBA00022692"/>
    </source>
</evidence>
<feature type="transmembrane region" description="Helical" evidence="6">
    <location>
        <begin position="20"/>
        <end position="44"/>
    </location>
</feature>
<protein>
    <recommendedName>
        <fullName evidence="6">TVP38/TMEM64 family membrane protein</fullName>
    </recommendedName>
</protein>
<keyword evidence="5 6" id="KW-0472">Membrane</keyword>